<comment type="caution">
    <text evidence="1">The sequence shown here is derived from an EMBL/GenBank/DDBJ whole genome shotgun (WGS) entry which is preliminary data.</text>
</comment>
<dbReference type="AlphaFoldDB" id="A0AA86RK67"/>
<dbReference type="Proteomes" id="UP001642409">
    <property type="component" value="Unassembled WGS sequence"/>
</dbReference>
<dbReference type="EMBL" id="CATOUU010001183">
    <property type="protein sequence ID" value="CAI9978187.1"/>
    <property type="molecule type" value="Genomic_DNA"/>
</dbReference>
<gene>
    <name evidence="2" type="ORF">HINF_LOCUS35492</name>
    <name evidence="1" type="ORF">HINF_LOCUS65832</name>
</gene>
<accession>A0AA86RK67</accession>
<reference evidence="2 3" key="2">
    <citation type="submission" date="2024-07" db="EMBL/GenBank/DDBJ databases">
        <authorList>
            <person name="Akdeniz Z."/>
        </authorList>
    </citation>
    <scope>NUCLEOTIDE SEQUENCE [LARGE SCALE GENOMIC DNA]</scope>
</reference>
<name>A0AA86RK67_9EUKA</name>
<protein>
    <submittedName>
        <fullName evidence="2">Hypothetical_protein</fullName>
    </submittedName>
</protein>
<evidence type="ECO:0000313" key="2">
    <source>
        <dbReference type="EMBL" id="CAL6034519.1"/>
    </source>
</evidence>
<keyword evidence="3" id="KW-1185">Reference proteome</keyword>
<reference evidence="1" key="1">
    <citation type="submission" date="2023-06" db="EMBL/GenBank/DDBJ databases">
        <authorList>
            <person name="Kurt Z."/>
        </authorList>
    </citation>
    <scope>NUCLEOTIDE SEQUENCE</scope>
</reference>
<dbReference type="EMBL" id="CAXDID020000128">
    <property type="protein sequence ID" value="CAL6034519.1"/>
    <property type="molecule type" value="Genomic_DNA"/>
</dbReference>
<evidence type="ECO:0000313" key="3">
    <source>
        <dbReference type="Proteomes" id="UP001642409"/>
    </source>
</evidence>
<proteinExistence type="predicted"/>
<evidence type="ECO:0000313" key="1">
    <source>
        <dbReference type="EMBL" id="CAI9978187.1"/>
    </source>
</evidence>
<sequence>MPNTLKNMFKNHKQRTLILQPPVQILKRNQTNSKTSLQMCVQQPDLYEIEVKETQESPRFQTIKNELEATVELEMIINELNGGDNSYFILQIKGQSKIVKQMMHRCQQLEECTDSLMNNVAQLMERVKAIHV</sequence>
<organism evidence="1">
    <name type="scientific">Hexamita inflata</name>
    <dbReference type="NCBI Taxonomy" id="28002"/>
    <lineage>
        <taxon>Eukaryota</taxon>
        <taxon>Metamonada</taxon>
        <taxon>Diplomonadida</taxon>
        <taxon>Hexamitidae</taxon>
        <taxon>Hexamitinae</taxon>
        <taxon>Hexamita</taxon>
    </lineage>
</organism>